<accession>A0A485K742</accession>
<evidence type="ECO:0000313" key="3">
    <source>
        <dbReference type="Proteomes" id="UP000332933"/>
    </source>
</evidence>
<dbReference type="EMBL" id="VJMH01000167">
    <property type="protein sequence ID" value="KAF0718239.1"/>
    <property type="molecule type" value="Genomic_DNA"/>
</dbReference>
<dbReference type="EMBL" id="CAADRA010000167">
    <property type="protein sequence ID" value="VFT79017.1"/>
    <property type="molecule type" value="Genomic_DNA"/>
</dbReference>
<protein>
    <submittedName>
        <fullName evidence="2">Aste57867_1808 protein</fullName>
    </submittedName>
</protein>
<dbReference type="Proteomes" id="UP000332933">
    <property type="component" value="Unassembled WGS sequence"/>
</dbReference>
<dbReference type="OrthoDB" id="19885at2759"/>
<sequence>MDSRKRFETSSSRYSLFRSMGRHVWYVLCVTSNEGDAVLIARPGSVDLTDEDKIEHFKGCVRAKNGRKLSSMDVSDLVVYATVANAKAGNTPITEDEEIGHYGRSMHDALAVVVPSNHMVALPALISNLPHQMPHGPEIQLTSDGLLEFLENEMFDATNFHVLPHELSKSDLAFRLSGRDIVLQRAAKCMQELSRPTIETSKVSRKIPVCAGMQGLGKSRMLEEWETIFDLAGIEGPRLGVIVFHSNGHEPQAIEKSMTIEASFSWRLLHRLFIEGNGKTFEKWLCECLPRNAAHLRLHTALEVIRAKSIKMGIATPEETLNLFIGVDDFQVLKRVNGIRNTMGVDGKREDLLHDLLRKFGNKMSAPVDSVRIYPMFAGSDVSAISIVNSSNVYVDRLPLQLLGPNEIENAVASAKYGKDLLMYSSVRRHLFHLGGVPRWSFDFINYLQNFLNKKMQEKKGEVLTTLEIDRAFSATTTTFVDSWGADLDSSDLLKLAAYCVSGVVVEKSSQSVGGLKWSRLQDTSLCLLNEKSEVTIPYAIFRRIGQLIPNEYSDPERCFIECVLGLIDKVDSRIYDKPPWALWEVFGAYFHALRINAMMIIGKPVVTLSELFKGALVKGCCDQVQLIPTNVLHRYGNMQDQYNWLTDGLVVINGENGAGVDIFFALKKYNQQGYVVCVDQRNSAATTLDSKLISKLLLAAAKQPTELREPITVVPMLFSCFRTGNVEELAFENAVVVTYNQMNAYHSGLWLHPASSPFVNVNDDPASYIKMILAGNGEAIQKVAARISGKSSTKRKFETIDGFRAAVKRISPDVELVDEDRIVFR</sequence>
<evidence type="ECO:0000313" key="2">
    <source>
        <dbReference type="EMBL" id="VFT79017.1"/>
    </source>
</evidence>
<gene>
    <name evidence="2" type="primary">Aste57867_1808</name>
    <name evidence="1" type="ORF">As57867_001806</name>
    <name evidence="2" type="ORF">ASTE57867_1808</name>
</gene>
<dbReference type="AlphaFoldDB" id="A0A485K742"/>
<reference evidence="1" key="2">
    <citation type="submission" date="2019-06" db="EMBL/GenBank/DDBJ databases">
        <title>Genomics analysis of Aphanomyces spp. identifies a new class of oomycete effector associated with host adaptation.</title>
        <authorList>
            <person name="Gaulin E."/>
        </authorList>
    </citation>
    <scope>NUCLEOTIDE SEQUENCE</scope>
    <source>
        <strain evidence="1">CBS 578.67</strain>
    </source>
</reference>
<evidence type="ECO:0000313" key="1">
    <source>
        <dbReference type="EMBL" id="KAF0718239.1"/>
    </source>
</evidence>
<keyword evidence="3" id="KW-1185">Reference proteome</keyword>
<name>A0A485K742_9STRA</name>
<reference evidence="2 3" key="1">
    <citation type="submission" date="2019-03" db="EMBL/GenBank/DDBJ databases">
        <authorList>
            <person name="Gaulin E."/>
            <person name="Dumas B."/>
        </authorList>
    </citation>
    <scope>NUCLEOTIDE SEQUENCE [LARGE SCALE GENOMIC DNA]</scope>
    <source>
        <strain evidence="2">CBS 568.67</strain>
    </source>
</reference>
<organism evidence="2 3">
    <name type="scientific">Aphanomyces stellatus</name>
    <dbReference type="NCBI Taxonomy" id="120398"/>
    <lineage>
        <taxon>Eukaryota</taxon>
        <taxon>Sar</taxon>
        <taxon>Stramenopiles</taxon>
        <taxon>Oomycota</taxon>
        <taxon>Saprolegniomycetes</taxon>
        <taxon>Saprolegniales</taxon>
        <taxon>Verrucalvaceae</taxon>
        <taxon>Aphanomyces</taxon>
    </lineage>
</organism>
<proteinExistence type="predicted"/>